<keyword evidence="4 11" id="KW-0812">Transmembrane</keyword>
<dbReference type="Gene3D" id="3.40.395.10">
    <property type="entry name" value="Adenoviral Proteinase, Chain A"/>
    <property type="match status" value="1"/>
</dbReference>
<gene>
    <name evidence="13" type="ORF">DH2020_033160</name>
</gene>
<accession>A0ABR0VG59</accession>
<dbReference type="Pfam" id="PF00083">
    <property type="entry name" value="Sugar_tr"/>
    <property type="match status" value="1"/>
</dbReference>
<feature type="transmembrane region" description="Helical" evidence="11">
    <location>
        <begin position="472"/>
        <end position="491"/>
    </location>
</feature>
<evidence type="ECO:0000256" key="7">
    <source>
        <dbReference type="ARBA" id="ARBA00023136"/>
    </source>
</evidence>
<evidence type="ECO:0000313" key="14">
    <source>
        <dbReference type="Proteomes" id="UP001318860"/>
    </source>
</evidence>
<evidence type="ECO:0000256" key="4">
    <source>
        <dbReference type="ARBA" id="ARBA00022692"/>
    </source>
</evidence>
<evidence type="ECO:0000256" key="9">
    <source>
        <dbReference type="ARBA" id="ARBA00049011"/>
    </source>
</evidence>
<evidence type="ECO:0000256" key="10">
    <source>
        <dbReference type="SAM" id="MobiDB-lite"/>
    </source>
</evidence>
<comment type="similarity">
    <text evidence="8">Belongs to the major facilitator superfamily. Phosphate:H(+) symporter (TC 2.A.1.9) family.</text>
</comment>
<feature type="transmembrane region" description="Helical" evidence="11">
    <location>
        <begin position="210"/>
        <end position="232"/>
    </location>
</feature>
<feature type="transmembrane region" description="Helical" evidence="11">
    <location>
        <begin position="122"/>
        <end position="141"/>
    </location>
</feature>
<comment type="caution">
    <text evidence="13">The sequence shown here is derived from an EMBL/GenBank/DDBJ whole genome shotgun (WGS) entry which is preliminary data.</text>
</comment>
<evidence type="ECO:0000256" key="2">
    <source>
        <dbReference type="ARBA" id="ARBA00005234"/>
    </source>
</evidence>
<dbReference type="PANTHER" id="PTHR24064">
    <property type="entry name" value="SOLUTE CARRIER FAMILY 22 MEMBER"/>
    <property type="match status" value="1"/>
</dbReference>
<keyword evidence="7 11" id="KW-0472">Membrane</keyword>
<dbReference type="Gene3D" id="1.20.1250.20">
    <property type="entry name" value="MFS general substrate transporter like domains"/>
    <property type="match status" value="1"/>
</dbReference>
<dbReference type="EMBL" id="JABTTQ020001229">
    <property type="protein sequence ID" value="KAK6133121.1"/>
    <property type="molecule type" value="Genomic_DNA"/>
</dbReference>
<feature type="compositionally biased region" description="Pro residues" evidence="10">
    <location>
        <begin position="1"/>
        <end position="20"/>
    </location>
</feature>
<feature type="region of interest" description="Disordered" evidence="10">
    <location>
        <begin position="1"/>
        <end position="22"/>
    </location>
</feature>
<organism evidence="13 14">
    <name type="scientific">Rehmannia glutinosa</name>
    <name type="common">Chinese foxglove</name>
    <dbReference type="NCBI Taxonomy" id="99300"/>
    <lineage>
        <taxon>Eukaryota</taxon>
        <taxon>Viridiplantae</taxon>
        <taxon>Streptophyta</taxon>
        <taxon>Embryophyta</taxon>
        <taxon>Tracheophyta</taxon>
        <taxon>Spermatophyta</taxon>
        <taxon>Magnoliopsida</taxon>
        <taxon>eudicotyledons</taxon>
        <taxon>Gunneridae</taxon>
        <taxon>Pentapetalae</taxon>
        <taxon>asterids</taxon>
        <taxon>lamiids</taxon>
        <taxon>Lamiales</taxon>
        <taxon>Orobanchaceae</taxon>
        <taxon>Rehmannieae</taxon>
        <taxon>Rehmannia</taxon>
    </lineage>
</organism>
<dbReference type="InterPro" id="IPR005828">
    <property type="entry name" value="MFS_sugar_transport-like"/>
</dbReference>
<feature type="domain" description="Major facilitator superfamily (MFS) profile" evidence="12">
    <location>
        <begin position="47"/>
        <end position="497"/>
    </location>
</feature>
<protein>
    <recommendedName>
        <fullName evidence="12">Major facilitator superfamily (MFS) profile domain-containing protein</fullName>
    </recommendedName>
</protein>
<dbReference type="PROSITE" id="PS50850">
    <property type="entry name" value="MFS"/>
    <property type="match status" value="1"/>
</dbReference>
<evidence type="ECO:0000256" key="1">
    <source>
        <dbReference type="ARBA" id="ARBA00004141"/>
    </source>
</evidence>
<evidence type="ECO:0000256" key="8">
    <source>
        <dbReference type="ARBA" id="ARBA00044504"/>
    </source>
</evidence>
<comment type="catalytic activity">
    <reaction evidence="9">
        <text>phosphate(in) + H(+)(in) = phosphate(out) + H(+)(out)</text>
        <dbReference type="Rhea" id="RHEA:29939"/>
        <dbReference type="ChEBI" id="CHEBI:15378"/>
        <dbReference type="ChEBI" id="CHEBI:43474"/>
    </reaction>
    <physiologicalReaction direction="right-to-left" evidence="9">
        <dbReference type="Rhea" id="RHEA:29941"/>
    </physiologicalReaction>
</comment>
<dbReference type="InterPro" id="IPR036259">
    <property type="entry name" value="MFS_trans_sf"/>
</dbReference>
<evidence type="ECO:0000256" key="5">
    <source>
        <dbReference type="ARBA" id="ARBA00022801"/>
    </source>
</evidence>
<dbReference type="InterPro" id="IPR003653">
    <property type="entry name" value="Peptidase_C48_C"/>
</dbReference>
<keyword evidence="5" id="KW-0378">Hydrolase</keyword>
<feature type="transmembrane region" description="Helical" evidence="11">
    <location>
        <begin position="417"/>
        <end position="437"/>
    </location>
</feature>
<feature type="compositionally biased region" description="Basic and acidic residues" evidence="10">
    <location>
        <begin position="641"/>
        <end position="652"/>
    </location>
</feature>
<keyword evidence="3" id="KW-0645">Protease</keyword>
<feature type="transmembrane region" description="Helical" evidence="11">
    <location>
        <begin position="388"/>
        <end position="405"/>
    </location>
</feature>
<feature type="transmembrane region" description="Helical" evidence="11">
    <location>
        <begin position="181"/>
        <end position="198"/>
    </location>
</feature>
<name>A0ABR0VG59_REHGL</name>
<comment type="subcellular location">
    <subcellularLocation>
        <location evidence="1">Membrane</location>
        <topology evidence="1">Multi-pass membrane protein</topology>
    </subcellularLocation>
</comment>
<feature type="transmembrane region" description="Helical" evidence="11">
    <location>
        <begin position="238"/>
        <end position="259"/>
    </location>
</feature>
<dbReference type="Pfam" id="PF02902">
    <property type="entry name" value="Peptidase_C48"/>
    <property type="match status" value="1"/>
</dbReference>
<feature type="transmembrane region" description="Helical" evidence="11">
    <location>
        <begin position="357"/>
        <end position="379"/>
    </location>
</feature>
<feature type="region of interest" description="Disordered" evidence="10">
    <location>
        <begin position="619"/>
        <end position="652"/>
    </location>
</feature>
<comment type="similarity">
    <text evidence="2">Belongs to the peptidase C48 family.</text>
</comment>
<dbReference type="InterPro" id="IPR020846">
    <property type="entry name" value="MFS_dom"/>
</dbReference>
<evidence type="ECO:0000256" key="3">
    <source>
        <dbReference type="ARBA" id="ARBA00022670"/>
    </source>
</evidence>
<dbReference type="InterPro" id="IPR038765">
    <property type="entry name" value="Papain-like_cys_pep_sf"/>
</dbReference>
<reference evidence="13 14" key="1">
    <citation type="journal article" date="2021" name="Comput. Struct. Biotechnol. J.">
        <title>De novo genome assembly of the potent medicinal plant Rehmannia glutinosa using nanopore technology.</title>
        <authorList>
            <person name="Ma L."/>
            <person name="Dong C."/>
            <person name="Song C."/>
            <person name="Wang X."/>
            <person name="Zheng X."/>
            <person name="Niu Y."/>
            <person name="Chen S."/>
            <person name="Feng W."/>
        </authorList>
    </citation>
    <scope>NUCLEOTIDE SEQUENCE [LARGE SCALE GENOMIC DNA]</scope>
    <source>
        <strain evidence="13">DH-2019</strain>
    </source>
</reference>
<feature type="transmembrane region" description="Helical" evidence="11">
    <location>
        <begin position="325"/>
        <end position="345"/>
    </location>
</feature>
<keyword evidence="6 11" id="KW-1133">Transmembrane helix</keyword>
<dbReference type="SUPFAM" id="SSF103473">
    <property type="entry name" value="MFS general substrate transporter"/>
    <property type="match status" value="1"/>
</dbReference>
<sequence>MADPNPPPTLDAPPTSPPPVAEQNQIRSLDDAIEHCMGEFGWKQFLQSTLVSFAWFFDAQQAFITVFTDREPKWNCNNSNTSCNVNSDICQLPRNSWSWDLPTRTTTISEWSLQCATPIIRGLPASSFLLGSLVGGLVLATLADSKMGRKNTLVLSCLIMSISGALTAVSTNIWMYVGLKFISGFGRSTIGTCAIVHASELVGKKWRGKVGMIGLILFNLGFITLPLIAFLLREYSWRLIYICTCCPGICYSLLVYFSVQESPRWLFIKGKKEEFIKTLKSLATSPQHLNILTESFFENYMEEADKLKEPHLYSALKILVNKSWVFKRLLVSMIVGFGVGMSYYGMPLGLGNLSFNLYLSVALNAVADSLSSLILFFVIGKMKRKRSVVGWALLSGICSVASVFVKMKGMQIVLELLSFFSTGMVYGVLLVYTLELFPTSVRNSAVSMTRETVLFGGFIAPLLVQLGKKNEFLSYGVFGVTIAVCALFATLMPETKGRKLFDTMEEEERNTQEQASLTHHAVHRPPLPAFRRPPSPAAVTDTVVLGSTDVASLPSRAPRFVYELQSSSSFKKVVIHRNLVATKAEADGAFFPSVVVWAKNIEENSCKENTKTNVLKRKKPESVKNDEEDDLDEKDEYAEENETKKFADRHYEERSKLRQDRLEAMLYELNIPNQSIMIYDSLSKSHPLSEYVEDFNMMTKMLSSICDEVDVWTKRRSAEPRKEAWTVHRHEHPPQQANLSDCGIVAAKYMETLVTGRPIDKLKTNRCHDYRLRICAELFKEDNIKWGFGHN</sequence>
<evidence type="ECO:0000259" key="12">
    <source>
        <dbReference type="PROSITE" id="PS50850"/>
    </source>
</evidence>
<feature type="transmembrane region" description="Helical" evidence="11">
    <location>
        <begin position="153"/>
        <end position="175"/>
    </location>
</feature>
<evidence type="ECO:0000256" key="6">
    <source>
        <dbReference type="ARBA" id="ARBA00022989"/>
    </source>
</evidence>
<keyword evidence="14" id="KW-1185">Reference proteome</keyword>
<dbReference type="SUPFAM" id="SSF54001">
    <property type="entry name" value="Cysteine proteinases"/>
    <property type="match status" value="1"/>
</dbReference>
<proteinExistence type="inferred from homology"/>
<evidence type="ECO:0000313" key="13">
    <source>
        <dbReference type="EMBL" id="KAK6133121.1"/>
    </source>
</evidence>
<evidence type="ECO:0000256" key="11">
    <source>
        <dbReference type="SAM" id="Phobius"/>
    </source>
</evidence>
<dbReference type="Proteomes" id="UP001318860">
    <property type="component" value="Unassembled WGS sequence"/>
</dbReference>
<feature type="compositionally biased region" description="Acidic residues" evidence="10">
    <location>
        <begin position="626"/>
        <end position="640"/>
    </location>
</feature>